<sequence length="161" mass="18768">MKQARAHAFNAHRNLTENDEVLMTSIFRDEITELDKDIEVHETTIRELMNEADQWLFEETVRADEALISEYQSNSLQVFCPICQKNLLKQEASVISCTCGVRFLFESGLERFHEILQIKVTYHETFCERILQFFTEPKPDPGFFSLSGICNDCEYMTTIVL</sequence>
<evidence type="ECO:0000259" key="1">
    <source>
        <dbReference type="Pfam" id="PF14768"/>
    </source>
</evidence>
<evidence type="ECO:0000313" key="3">
    <source>
        <dbReference type="Proteomes" id="UP000092462"/>
    </source>
</evidence>
<dbReference type="GO" id="GO:0005634">
    <property type="term" value="C:nucleus"/>
    <property type="evidence" value="ECO:0007669"/>
    <property type="project" value="TreeGrafter"/>
</dbReference>
<dbReference type="VEuPathDB" id="VectorBase:PPAI011126"/>
<dbReference type="EMBL" id="AJVK01009087">
    <property type="status" value="NOT_ANNOTATED_CDS"/>
    <property type="molecule type" value="Genomic_DNA"/>
</dbReference>
<dbReference type="PANTHER" id="PTHR31742:SF1">
    <property type="entry name" value="RPA-INTERACTING PROTEIN"/>
    <property type="match status" value="1"/>
</dbReference>
<name>A0A1B0DRE3_PHLPP</name>
<accession>A0A1B0DRE3</accession>
<dbReference type="VEuPathDB" id="VectorBase:PPAPM1_007567"/>
<dbReference type="Proteomes" id="UP000092462">
    <property type="component" value="Unassembled WGS sequence"/>
</dbReference>
<evidence type="ECO:0000313" key="2">
    <source>
        <dbReference type="EnsemblMetazoa" id="PPAI011126-PA"/>
    </source>
</evidence>
<organism evidence="2 3">
    <name type="scientific">Phlebotomus papatasi</name>
    <name type="common">Sandfly</name>
    <dbReference type="NCBI Taxonomy" id="29031"/>
    <lineage>
        <taxon>Eukaryota</taxon>
        <taxon>Metazoa</taxon>
        <taxon>Ecdysozoa</taxon>
        <taxon>Arthropoda</taxon>
        <taxon>Hexapoda</taxon>
        <taxon>Insecta</taxon>
        <taxon>Pterygota</taxon>
        <taxon>Neoptera</taxon>
        <taxon>Endopterygota</taxon>
        <taxon>Diptera</taxon>
        <taxon>Nematocera</taxon>
        <taxon>Psychodoidea</taxon>
        <taxon>Psychodidae</taxon>
        <taxon>Phlebotomus</taxon>
        <taxon>Phlebotomus</taxon>
    </lineage>
</organism>
<dbReference type="InterPro" id="IPR028159">
    <property type="entry name" value="RPA_interact_C_dom"/>
</dbReference>
<keyword evidence="3" id="KW-1185">Reference proteome</keyword>
<dbReference type="Pfam" id="PF14768">
    <property type="entry name" value="RPA_interact_C"/>
    <property type="match status" value="1"/>
</dbReference>
<dbReference type="AlphaFoldDB" id="A0A1B0DRE3"/>
<dbReference type="InterPro" id="IPR028156">
    <property type="entry name" value="RIP"/>
</dbReference>
<reference evidence="2" key="1">
    <citation type="submission" date="2022-08" db="UniProtKB">
        <authorList>
            <consortium name="EnsemblMetazoa"/>
        </authorList>
    </citation>
    <scope>IDENTIFICATION</scope>
    <source>
        <strain evidence="2">Israel</strain>
    </source>
</reference>
<dbReference type="PANTHER" id="PTHR31742">
    <property type="entry name" value="RPA-INTERACTING PROTEIN RPAIN"/>
    <property type="match status" value="1"/>
</dbReference>
<protein>
    <recommendedName>
        <fullName evidence="1">RPA-interacting protein C-terminal domain-containing protein</fullName>
    </recommendedName>
</protein>
<dbReference type="EnsemblMetazoa" id="PPAI011126-RA">
    <property type="protein sequence ID" value="PPAI011126-PA"/>
    <property type="gene ID" value="PPAI011126"/>
</dbReference>
<proteinExistence type="predicted"/>
<dbReference type="GO" id="GO:0006606">
    <property type="term" value="P:protein import into nucleus"/>
    <property type="evidence" value="ECO:0007669"/>
    <property type="project" value="TreeGrafter"/>
</dbReference>
<feature type="domain" description="RPA-interacting protein C-terminal" evidence="1">
    <location>
        <begin position="79"/>
        <end position="157"/>
    </location>
</feature>